<sequence>MLGDFNAHIKTASEYVNIDNHILNACNITNDDQVLINKLHILEECNVSSVRFSQDNCKIDRYGESHVKPKWCRDRTAIFTDLLDANRIDELLDVLRSVDTQNTDIVTIDNRVENCNSIIKDTAEHADMFVKCNSNAQKKCNKRYTHCKKYFNSECYVKRKAYRRSKKYHYRVRSVVNHQNMVCKSKEYKKILQKQFCEYQKAFVTKKIENNTLNNFTSVILAVDNSRR</sequence>
<dbReference type="Proteomes" id="UP000507470">
    <property type="component" value="Unassembled WGS sequence"/>
</dbReference>
<dbReference type="AlphaFoldDB" id="A0A6J8B5F0"/>
<accession>A0A6J8B5F0</accession>
<name>A0A6J8B5F0_MYTCO</name>
<protein>
    <recommendedName>
        <fullName evidence="3">Endonuclease/exonuclease/phosphatase domain-containing protein</fullName>
    </recommendedName>
</protein>
<keyword evidence="2" id="KW-1185">Reference proteome</keyword>
<evidence type="ECO:0000313" key="2">
    <source>
        <dbReference type="Proteomes" id="UP000507470"/>
    </source>
</evidence>
<reference evidence="1 2" key="1">
    <citation type="submission" date="2020-06" db="EMBL/GenBank/DDBJ databases">
        <authorList>
            <person name="Li R."/>
            <person name="Bekaert M."/>
        </authorList>
    </citation>
    <scope>NUCLEOTIDE SEQUENCE [LARGE SCALE GENOMIC DNA]</scope>
    <source>
        <strain evidence="2">wild</strain>
    </source>
</reference>
<evidence type="ECO:0000313" key="1">
    <source>
        <dbReference type="EMBL" id="CAC5377267.1"/>
    </source>
</evidence>
<organism evidence="1 2">
    <name type="scientific">Mytilus coruscus</name>
    <name type="common">Sea mussel</name>
    <dbReference type="NCBI Taxonomy" id="42192"/>
    <lineage>
        <taxon>Eukaryota</taxon>
        <taxon>Metazoa</taxon>
        <taxon>Spiralia</taxon>
        <taxon>Lophotrochozoa</taxon>
        <taxon>Mollusca</taxon>
        <taxon>Bivalvia</taxon>
        <taxon>Autobranchia</taxon>
        <taxon>Pteriomorphia</taxon>
        <taxon>Mytilida</taxon>
        <taxon>Mytiloidea</taxon>
        <taxon>Mytilidae</taxon>
        <taxon>Mytilinae</taxon>
        <taxon>Mytilus</taxon>
    </lineage>
</organism>
<proteinExistence type="predicted"/>
<dbReference type="OrthoDB" id="10416038at2759"/>
<gene>
    <name evidence="1" type="ORF">MCOR_13591</name>
</gene>
<evidence type="ECO:0008006" key="3">
    <source>
        <dbReference type="Google" id="ProtNLM"/>
    </source>
</evidence>
<dbReference type="EMBL" id="CACVKT020002298">
    <property type="protein sequence ID" value="CAC5377267.1"/>
    <property type="molecule type" value="Genomic_DNA"/>
</dbReference>